<dbReference type="RefSeq" id="WP_015326968.1">
    <property type="nucleotide sequence ID" value="NC_019978.1"/>
</dbReference>
<dbReference type="EMBL" id="CP003359">
    <property type="protein sequence ID" value="AGB41246.1"/>
    <property type="molecule type" value="Genomic_DNA"/>
</dbReference>
<dbReference type="HOGENOM" id="CLU_2666009_0_0_9"/>
<accession>L0K897</accession>
<reference evidence="2" key="1">
    <citation type="submission" date="2012-02" db="EMBL/GenBank/DDBJ databases">
        <title>The complete genome of Halobacteroides halobius DSM 5150.</title>
        <authorList>
            <person name="Lucas S."/>
            <person name="Copeland A."/>
            <person name="Lapidus A."/>
            <person name="Glavina del Rio T."/>
            <person name="Dalin E."/>
            <person name="Tice H."/>
            <person name="Bruce D."/>
            <person name="Goodwin L."/>
            <person name="Pitluck S."/>
            <person name="Peters L."/>
            <person name="Mikhailova N."/>
            <person name="Gu W."/>
            <person name="Kyrpides N."/>
            <person name="Mavromatis K."/>
            <person name="Ivanova N."/>
            <person name="Brettin T."/>
            <person name="Detter J.C."/>
            <person name="Han C."/>
            <person name="Larimer F."/>
            <person name="Land M."/>
            <person name="Hauser L."/>
            <person name="Markowitz V."/>
            <person name="Cheng J.-F."/>
            <person name="Hugenholtz P."/>
            <person name="Woyke T."/>
            <person name="Wu D."/>
            <person name="Tindall B."/>
            <person name="Pomrenke H."/>
            <person name="Brambilla E."/>
            <person name="Klenk H.-P."/>
            <person name="Eisen J.A."/>
        </authorList>
    </citation>
    <scope>NUCLEOTIDE SEQUENCE [LARGE SCALE GENOMIC DNA]</scope>
    <source>
        <strain evidence="2">ATCC 35273 / DSM 5150 / MD-1</strain>
    </source>
</reference>
<proteinExistence type="predicted"/>
<gene>
    <name evidence="1" type="ordered locus">Halha_1301</name>
</gene>
<dbReference type="AlphaFoldDB" id="L0K897"/>
<dbReference type="Proteomes" id="UP000010880">
    <property type="component" value="Chromosome"/>
</dbReference>
<keyword evidence="2" id="KW-1185">Reference proteome</keyword>
<evidence type="ECO:0000313" key="1">
    <source>
        <dbReference type="EMBL" id="AGB41246.1"/>
    </source>
</evidence>
<sequence>MQYNSASFLNNLEKIQNQEYTRAKDEDKIKCNSDFLKALKKLKVPTEIVEDNDESTWLTNYTIIKIIISFLKRES</sequence>
<organism evidence="1 2">
    <name type="scientific">Halobacteroides halobius (strain ATCC 35273 / DSM 5150 / MD-1)</name>
    <dbReference type="NCBI Taxonomy" id="748449"/>
    <lineage>
        <taxon>Bacteria</taxon>
        <taxon>Bacillati</taxon>
        <taxon>Bacillota</taxon>
        <taxon>Clostridia</taxon>
        <taxon>Halanaerobiales</taxon>
        <taxon>Halobacteroidaceae</taxon>
        <taxon>Halobacteroides</taxon>
    </lineage>
</organism>
<dbReference type="KEGG" id="hhl:Halha_1301"/>
<protein>
    <submittedName>
        <fullName evidence="1">Uncharacterized protein</fullName>
    </submittedName>
</protein>
<name>L0K897_HALHC</name>
<evidence type="ECO:0000313" key="2">
    <source>
        <dbReference type="Proteomes" id="UP000010880"/>
    </source>
</evidence>